<keyword evidence="10" id="KW-0449">Lipoprotein</keyword>
<evidence type="ECO:0000256" key="4">
    <source>
        <dbReference type="ARBA" id="ARBA00022692"/>
    </source>
</evidence>
<feature type="domain" description="CN hydrolase" evidence="9">
    <location>
        <begin position="203"/>
        <end position="450"/>
    </location>
</feature>
<feature type="transmembrane region" description="Helical" evidence="8">
    <location>
        <begin position="176"/>
        <end position="195"/>
    </location>
</feature>
<dbReference type="NCBIfam" id="TIGR00546">
    <property type="entry name" value="lnt"/>
    <property type="match status" value="1"/>
</dbReference>
<dbReference type="Pfam" id="PF20154">
    <property type="entry name" value="LNT_N"/>
    <property type="match status" value="1"/>
</dbReference>
<dbReference type="GO" id="GO:0042158">
    <property type="term" value="P:lipoprotein biosynthetic process"/>
    <property type="evidence" value="ECO:0007669"/>
    <property type="project" value="InterPro"/>
</dbReference>
<dbReference type="Gene3D" id="3.60.110.10">
    <property type="entry name" value="Carbon-nitrogen hydrolase"/>
    <property type="match status" value="1"/>
</dbReference>
<evidence type="ECO:0000256" key="5">
    <source>
        <dbReference type="ARBA" id="ARBA00022989"/>
    </source>
</evidence>
<feature type="transmembrane region" description="Helical" evidence="8">
    <location>
        <begin position="45"/>
        <end position="67"/>
    </location>
</feature>
<dbReference type="HAMAP" id="MF_01148">
    <property type="entry name" value="Lnt"/>
    <property type="match status" value="1"/>
</dbReference>
<evidence type="ECO:0000256" key="3">
    <source>
        <dbReference type="ARBA" id="ARBA00022679"/>
    </source>
</evidence>
<dbReference type="GO" id="GO:0005886">
    <property type="term" value="C:plasma membrane"/>
    <property type="evidence" value="ECO:0007669"/>
    <property type="project" value="UniProtKB-SubCell"/>
</dbReference>
<evidence type="ECO:0000256" key="6">
    <source>
        <dbReference type="ARBA" id="ARBA00023136"/>
    </source>
</evidence>
<dbReference type="CDD" id="cd07571">
    <property type="entry name" value="ALP_N-acyl_transferase"/>
    <property type="match status" value="1"/>
</dbReference>
<comment type="subcellular location">
    <subcellularLocation>
        <location evidence="1">Cell membrane</location>
        <topology evidence="1">Multi-pass membrane protein</topology>
    </subcellularLocation>
</comment>
<protein>
    <submittedName>
        <fullName evidence="10">Apolipoprotein N-acyltransferase in lipid-linked oligosaccharide synthesis cluster</fullName>
        <ecNumber evidence="10">2.3.1.-</ecNumber>
    </submittedName>
</protein>
<accession>A0A3B0SX25</accession>
<keyword evidence="2" id="KW-1003">Cell membrane</keyword>
<keyword evidence="6 8" id="KW-0472">Membrane</keyword>
<feature type="transmembrane region" description="Helical" evidence="8">
    <location>
        <begin position="73"/>
        <end position="95"/>
    </location>
</feature>
<organism evidence="10">
    <name type="scientific">hydrothermal vent metagenome</name>
    <dbReference type="NCBI Taxonomy" id="652676"/>
    <lineage>
        <taxon>unclassified sequences</taxon>
        <taxon>metagenomes</taxon>
        <taxon>ecological metagenomes</taxon>
    </lineage>
</organism>
<sequence>MAGLGAALLSGLLLWASFPPIGLGVLAFVAPAPLLWAIRREERAFLALIYGWVTGAVFFGLMLSYIMTLGVVAWLPLTVYQATTMAVMSLVLWAFRLWPERRWWFIAIGVWVGFEMARGYFPFGGFPWGSIGYATAGLPGAIGSVQWIGPIGWSALTIAVAAGFVLVFEDKNHWKYLVDGSVATVLFVMAGTFFAPSPGGPAVTVAIVQGGSPCPQVRCQNENQRIYDRHMALTRALPDLSVDLVVWPENSTGSPVSPLDNDVIRDEITAEGARLGAYMLISGTLSLSTHEFRNVNVMYAPGGNLVGTYDKRHPVPFGEFVPMRELLSFIPQLDQVPRDMKRGKEAVVFKTLFGDIGSVISFEGAFPRYLREEALAGGQFIVVATNESSYGPSPASDQFIGLTRVNAAAIGQDLVHAAITGKSAFVQADGAIVRETELLTESALVGTVRLRTEGPTIYTQFGDWAGVAAMLLAFAAFIVPGRDRPQRANSGSRASAAARTLR</sequence>
<feature type="transmembrane region" description="Helical" evidence="8">
    <location>
        <begin position="461"/>
        <end position="479"/>
    </location>
</feature>
<dbReference type="PROSITE" id="PS50263">
    <property type="entry name" value="CN_HYDROLASE"/>
    <property type="match status" value="1"/>
</dbReference>
<dbReference type="EMBL" id="UOEK01000469">
    <property type="protein sequence ID" value="VAW08533.1"/>
    <property type="molecule type" value="Genomic_DNA"/>
</dbReference>
<evidence type="ECO:0000313" key="10">
    <source>
        <dbReference type="EMBL" id="VAW08533.1"/>
    </source>
</evidence>
<evidence type="ECO:0000256" key="7">
    <source>
        <dbReference type="ARBA" id="ARBA00023315"/>
    </source>
</evidence>
<evidence type="ECO:0000256" key="8">
    <source>
        <dbReference type="SAM" id="Phobius"/>
    </source>
</evidence>
<reference evidence="10" key="1">
    <citation type="submission" date="2018-06" db="EMBL/GenBank/DDBJ databases">
        <authorList>
            <person name="Zhirakovskaya E."/>
        </authorList>
    </citation>
    <scope>NUCLEOTIDE SEQUENCE</scope>
</reference>
<evidence type="ECO:0000259" key="9">
    <source>
        <dbReference type="PROSITE" id="PS50263"/>
    </source>
</evidence>
<dbReference type="AlphaFoldDB" id="A0A3B0SX25"/>
<dbReference type="InterPro" id="IPR045378">
    <property type="entry name" value="LNT_N"/>
</dbReference>
<dbReference type="PANTHER" id="PTHR38686:SF1">
    <property type="entry name" value="APOLIPOPROTEIN N-ACYLTRANSFERASE"/>
    <property type="match status" value="1"/>
</dbReference>
<keyword evidence="7 10" id="KW-0012">Acyltransferase</keyword>
<feature type="transmembrane region" description="Helical" evidence="8">
    <location>
        <begin position="12"/>
        <end position="38"/>
    </location>
</feature>
<dbReference type="EC" id="2.3.1.-" evidence="10"/>
<dbReference type="Pfam" id="PF00795">
    <property type="entry name" value="CN_hydrolase"/>
    <property type="match status" value="1"/>
</dbReference>
<dbReference type="InterPro" id="IPR036526">
    <property type="entry name" value="C-N_Hydrolase_sf"/>
</dbReference>
<dbReference type="GO" id="GO:0016410">
    <property type="term" value="F:N-acyltransferase activity"/>
    <property type="evidence" value="ECO:0007669"/>
    <property type="project" value="InterPro"/>
</dbReference>
<feature type="transmembrane region" description="Helical" evidence="8">
    <location>
        <begin position="147"/>
        <end position="169"/>
    </location>
</feature>
<dbReference type="InterPro" id="IPR004563">
    <property type="entry name" value="Apolipo_AcylTrfase"/>
</dbReference>
<dbReference type="SUPFAM" id="SSF56317">
    <property type="entry name" value="Carbon-nitrogen hydrolase"/>
    <property type="match status" value="1"/>
</dbReference>
<dbReference type="PANTHER" id="PTHR38686">
    <property type="entry name" value="APOLIPOPROTEIN N-ACYLTRANSFERASE"/>
    <property type="match status" value="1"/>
</dbReference>
<name>A0A3B0SX25_9ZZZZ</name>
<gene>
    <name evidence="10" type="ORF">MNBD_ACTINO02-3005</name>
</gene>
<feature type="transmembrane region" description="Helical" evidence="8">
    <location>
        <begin position="102"/>
        <end position="121"/>
    </location>
</feature>
<evidence type="ECO:0000256" key="1">
    <source>
        <dbReference type="ARBA" id="ARBA00004651"/>
    </source>
</evidence>
<proteinExistence type="inferred from homology"/>
<keyword evidence="3 10" id="KW-0808">Transferase</keyword>
<keyword evidence="5 8" id="KW-1133">Transmembrane helix</keyword>
<keyword evidence="4 8" id="KW-0812">Transmembrane</keyword>
<evidence type="ECO:0000256" key="2">
    <source>
        <dbReference type="ARBA" id="ARBA00022475"/>
    </source>
</evidence>
<dbReference type="InterPro" id="IPR003010">
    <property type="entry name" value="C-N_Hydrolase"/>
</dbReference>